<feature type="transmembrane region" description="Helical" evidence="1">
    <location>
        <begin position="132"/>
        <end position="151"/>
    </location>
</feature>
<dbReference type="Proteomes" id="UP000614216">
    <property type="component" value="Unassembled WGS sequence"/>
</dbReference>
<feature type="transmembrane region" description="Helical" evidence="1">
    <location>
        <begin position="105"/>
        <end position="125"/>
    </location>
</feature>
<dbReference type="EMBL" id="JAEUGD010000042">
    <property type="protein sequence ID" value="MBL6447137.1"/>
    <property type="molecule type" value="Genomic_DNA"/>
</dbReference>
<feature type="transmembrane region" description="Helical" evidence="1">
    <location>
        <begin position="157"/>
        <end position="179"/>
    </location>
</feature>
<proteinExistence type="predicted"/>
<gene>
    <name evidence="2" type="ORF">JMN32_12515</name>
</gene>
<evidence type="ECO:0000313" key="2">
    <source>
        <dbReference type="EMBL" id="MBL6447137.1"/>
    </source>
</evidence>
<protein>
    <submittedName>
        <fullName evidence="2">PA-phosphatase</fullName>
    </submittedName>
</protein>
<feature type="transmembrane region" description="Helical" evidence="1">
    <location>
        <begin position="42"/>
        <end position="61"/>
    </location>
</feature>
<feature type="transmembrane region" description="Helical" evidence="1">
    <location>
        <begin position="186"/>
        <end position="205"/>
    </location>
</feature>
<reference evidence="2" key="1">
    <citation type="submission" date="2021-01" db="EMBL/GenBank/DDBJ databases">
        <title>Fulvivirga kasyanovii gen. nov., sp nov., a novel member of the phylum Bacteroidetes isolated from seawater in a mussel farm.</title>
        <authorList>
            <person name="Zhao L.-H."/>
            <person name="Wang Z.-J."/>
        </authorList>
    </citation>
    <scope>NUCLEOTIDE SEQUENCE</scope>
    <source>
        <strain evidence="2">29W222</strain>
    </source>
</reference>
<keyword evidence="1" id="KW-0812">Transmembrane</keyword>
<sequence>MLKSLANIISVVFHPLLMTTLLVASLYFFAPSSILPINSNSILLILLMVVILTYILPMLSVGMLKLTKSISSIQLKNRKERIMPFFFITVYYGVTSYFFSERLVLGNALVIMLASITATIFLITVISMFFKISAHAAGTAGILGFFVAIHFRYLDSLLFWPIIAALVLHGVVSSARLYLHTHSPKEVHFGALLGFIVNFGAAYIFT</sequence>
<feature type="transmembrane region" description="Helical" evidence="1">
    <location>
        <begin position="12"/>
        <end position="30"/>
    </location>
</feature>
<keyword evidence="1" id="KW-1133">Transmembrane helix</keyword>
<name>A0A937KC53_9BACT</name>
<accession>A0A937KC53</accession>
<dbReference type="AlphaFoldDB" id="A0A937KC53"/>
<comment type="caution">
    <text evidence="2">The sequence shown here is derived from an EMBL/GenBank/DDBJ whole genome shotgun (WGS) entry which is preliminary data.</text>
</comment>
<keyword evidence="3" id="KW-1185">Reference proteome</keyword>
<feature type="transmembrane region" description="Helical" evidence="1">
    <location>
        <begin position="82"/>
        <end position="99"/>
    </location>
</feature>
<keyword evidence="1" id="KW-0472">Membrane</keyword>
<evidence type="ECO:0000313" key="3">
    <source>
        <dbReference type="Proteomes" id="UP000614216"/>
    </source>
</evidence>
<organism evidence="2 3">
    <name type="scientific">Fulvivirga marina</name>
    <dbReference type="NCBI Taxonomy" id="2494733"/>
    <lineage>
        <taxon>Bacteria</taxon>
        <taxon>Pseudomonadati</taxon>
        <taxon>Bacteroidota</taxon>
        <taxon>Cytophagia</taxon>
        <taxon>Cytophagales</taxon>
        <taxon>Fulvivirgaceae</taxon>
        <taxon>Fulvivirga</taxon>
    </lineage>
</organism>
<dbReference type="RefSeq" id="WP_202856663.1">
    <property type="nucleotide sequence ID" value="NZ_JAEUGD010000042.1"/>
</dbReference>
<evidence type="ECO:0000256" key="1">
    <source>
        <dbReference type="SAM" id="Phobius"/>
    </source>
</evidence>